<evidence type="ECO:0000256" key="2">
    <source>
        <dbReference type="ARBA" id="ARBA00008627"/>
    </source>
</evidence>
<feature type="transmembrane region" description="Helical" evidence="14">
    <location>
        <begin position="174"/>
        <end position="192"/>
    </location>
</feature>
<sequence length="876" mass="94467">MDVPSPDTPADASRPASRLARLRWLVPLGFLALTGWLVWRELAGFDLHQMERILVHVPTAHAAGMAALALLAVAFTGLIDLRIARWLGIGVPARELLRLSFVANALANTLNLSGAVGSGVRLLGFSARQVPLKRTAALIGLQVLSLPLGLSAMVIATLAAGIAPTAPGAATQTLALLVLAAAALYLPLYFLLTGRRPLMRWLPDDAGLPPLRLRGELALLSLADWLLAGGVLWLCLRLADVPVELPVLLGAYTGAAVLGLVSMIPGGFGVFDGLLLLALGSAGLPAAGITAGLVLFRIAYYLLPLLAALYLGAGMLALRVPALTRLRSRLANHPLFGVLGLPASLLADLGMRLLALLTFGAGVLELGSAAMPSLQERFLHARKLLPLEAMEGSHWLSVLTGVLLLGLARGIDGRLRMAYRVAQWVLWISAVLAVTKGLHWGEAAFLLVVSGLLRTRRSDFSRRAMNLSSARTLGWLAGLIAVVTVFFAIGVAAVLGDDSFDLWEVGVGAHSSRLGRGLAAALIGLALYLIWQAFAVKRPQLPKPDRAELEQARALYLEHGGGEFAHLTFMGDKHLLWAADHAAVIAYGAIRDRLVALGSPCGPPDAIERAILDFRRFADSQDRVPVFYEVLEPELSLYHDLGFDLFKLGELALVRLDEFSLAGKRWEDLRQAVNRAAREQLSFEIVQPPFDTAVLADVERISDAWLAHKGSVEKGFSLGRHDPDYLAWSPLALVRRAGEPIAFANVLPPYGPNGTASVDLMRHLPDAPRGTMDYLFAQVMQWAKEQGHATFSLGMAPLSNVGANPYARTNERLAALAFRHGGKLYNYQGVRRYKDKFRPEWVGAYLAYPRGLWVPGLLLDIAALVSGGYRRFLFGG</sequence>
<feature type="transmembrane region" description="Helical" evidence="14">
    <location>
        <begin position="473"/>
        <end position="495"/>
    </location>
</feature>
<dbReference type="GO" id="GO:0005886">
    <property type="term" value="C:plasma membrane"/>
    <property type="evidence" value="ECO:0007669"/>
    <property type="project" value="UniProtKB-SubCell"/>
</dbReference>
<reference evidence="17" key="2">
    <citation type="submission" date="2015-08" db="EMBL/GenBank/DDBJ databases">
        <title>Complete DNA Sequence of Pseudomonas syringae pv. actinidiae, the Causal Agent of Kiwifruit Canker Disease.</title>
        <authorList>
            <person name="Rikkerink E.H.A."/>
            <person name="Fineran P.C."/>
        </authorList>
    </citation>
    <scope>NUCLEOTIDE SEQUENCE</scope>
    <source>
        <strain evidence="17">SkMP5</strain>
    </source>
</reference>
<dbReference type="AlphaFoldDB" id="A0A0K8QMN2"/>
<evidence type="ECO:0000256" key="7">
    <source>
        <dbReference type="ARBA" id="ARBA00022692"/>
    </source>
</evidence>
<keyword evidence="6 16" id="KW-0808">Transferase</keyword>
<keyword evidence="11" id="KW-0046">Antibiotic resistance</keyword>
<name>A0A0K8QMN2_9GAMM</name>
<evidence type="ECO:0000256" key="1">
    <source>
        <dbReference type="ARBA" id="ARBA00004651"/>
    </source>
</evidence>
<feature type="transmembrane region" description="Helical" evidence="14">
    <location>
        <begin position="60"/>
        <end position="79"/>
    </location>
</feature>
<evidence type="ECO:0000256" key="13">
    <source>
        <dbReference type="ARBA" id="ARBA00047540"/>
    </source>
</evidence>
<dbReference type="EMBL" id="DF952380">
    <property type="protein sequence ID" value="GAN45394.1"/>
    <property type="molecule type" value="Genomic_DNA"/>
</dbReference>
<dbReference type="PANTHER" id="PTHR34697:SF2">
    <property type="entry name" value="PHOSPHATIDYLGLYCEROL LYSYLTRANSFERASE"/>
    <property type="match status" value="1"/>
</dbReference>
<feature type="transmembrane region" description="Helical" evidence="14">
    <location>
        <begin position="424"/>
        <end position="453"/>
    </location>
</feature>
<feature type="transmembrane region" description="Helical" evidence="14">
    <location>
        <begin position="136"/>
        <end position="162"/>
    </location>
</feature>
<gene>
    <name evidence="16" type="ORF">MBSD_1941</name>
    <name evidence="17" type="ORF">MBSD_n1447</name>
</gene>
<dbReference type="Pfam" id="PF09924">
    <property type="entry name" value="LPG_synthase_C"/>
    <property type="match status" value="1"/>
</dbReference>
<dbReference type="GO" id="GO:0046677">
    <property type="term" value="P:response to antibiotic"/>
    <property type="evidence" value="ECO:0007669"/>
    <property type="project" value="UniProtKB-KW"/>
</dbReference>
<keyword evidence="8 14" id="KW-1133">Transmembrane helix</keyword>
<keyword evidence="5" id="KW-1003">Cell membrane</keyword>
<comment type="subcellular location">
    <subcellularLocation>
        <location evidence="1">Cell membrane</location>
        <topology evidence="1">Multi-pass membrane protein</topology>
    </subcellularLocation>
</comment>
<dbReference type="SUPFAM" id="SSF55729">
    <property type="entry name" value="Acyl-CoA N-acyltransferases (Nat)"/>
    <property type="match status" value="1"/>
</dbReference>
<dbReference type="GO" id="GO:0006629">
    <property type="term" value="P:lipid metabolic process"/>
    <property type="evidence" value="ECO:0007669"/>
    <property type="project" value="UniProtKB-KW"/>
</dbReference>
<dbReference type="HOGENOM" id="CLU_008255_7_1_6"/>
<comment type="similarity">
    <text evidence="2">Belongs to the LPG synthase family.</text>
</comment>
<accession>A0A0K8QMN2</accession>
<feature type="transmembrane region" description="Helical" evidence="14">
    <location>
        <begin position="515"/>
        <end position="536"/>
    </location>
</feature>
<evidence type="ECO:0000256" key="3">
    <source>
        <dbReference type="ARBA" id="ARBA00012014"/>
    </source>
</evidence>
<dbReference type="RefSeq" id="WP_062536561.1">
    <property type="nucleotide sequence ID" value="NZ_DF970189.1"/>
</dbReference>
<dbReference type="Pfam" id="PF03706">
    <property type="entry name" value="LPG_synthase_TM"/>
    <property type="match status" value="1"/>
</dbReference>
<feature type="transmembrane region" description="Helical" evidence="14">
    <location>
        <begin position="20"/>
        <end position="39"/>
    </location>
</feature>
<keyword evidence="9" id="KW-0443">Lipid metabolism</keyword>
<feature type="domain" description="Phosphatidylglycerol lysyltransferase C-terminal" evidence="15">
    <location>
        <begin position="553"/>
        <end position="848"/>
    </location>
</feature>
<evidence type="ECO:0000256" key="6">
    <source>
        <dbReference type="ARBA" id="ARBA00022679"/>
    </source>
</evidence>
<feature type="transmembrane region" description="Helical" evidence="14">
    <location>
        <begin position="395"/>
        <end position="412"/>
    </location>
</feature>
<evidence type="ECO:0000313" key="18">
    <source>
        <dbReference type="Proteomes" id="UP000253740"/>
    </source>
</evidence>
<feature type="transmembrane region" description="Helical" evidence="14">
    <location>
        <begin position="298"/>
        <end position="318"/>
    </location>
</feature>
<evidence type="ECO:0000256" key="5">
    <source>
        <dbReference type="ARBA" id="ARBA00022475"/>
    </source>
</evidence>
<feature type="transmembrane region" description="Helical" evidence="14">
    <location>
        <begin position="271"/>
        <end position="292"/>
    </location>
</feature>
<feature type="transmembrane region" description="Helical" evidence="14">
    <location>
        <begin position="245"/>
        <end position="264"/>
    </location>
</feature>
<keyword evidence="18" id="KW-1185">Reference proteome</keyword>
<evidence type="ECO:0000313" key="16">
    <source>
        <dbReference type="EMBL" id="GAN45394.1"/>
    </source>
</evidence>
<protein>
    <recommendedName>
        <fullName evidence="4">Phosphatidylglycerol lysyltransferase</fullName>
        <ecNumber evidence="3">2.3.2.3</ecNumber>
    </recommendedName>
    <alternativeName>
        <fullName evidence="12">Lysylphosphatidylglycerol synthase</fullName>
    </alternativeName>
</protein>
<dbReference type="EC" id="2.3.2.3" evidence="3"/>
<comment type="catalytic activity">
    <reaction evidence="13">
        <text>L-lysyl-tRNA(Lys) + a 1,2-diacyl-sn-glycero-3-phospho-(1'-sn-glycerol) = a 1,2-diacyl-sn-glycero-3-phospho-1'-(3'-O-L-lysyl)-sn-glycerol + tRNA(Lys)</text>
        <dbReference type="Rhea" id="RHEA:10668"/>
        <dbReference type="Rhea" id="RHEA-COMP:9696"/>
        <dbReference type="Rhea" id="RHEA-COMP:9697"/>
        <dbReference type="ChEBI" id="CHEBI:64716"/>
        <dbReference type="ChEBI" id="CHEBI:75792"/>
        <dbReference type="ChEBI" id="CHEBI:78442"/>
        <dbReference type="ChEBI" id="CHEBI:78529"/>
        <dbReference type="EC" id="2.3.2.3"/>
    </reaction>
</comment>
<dbReference type="EMBL" id="DF970189">
    <property type="protein sequence ID" value="GAP66145.1"/>
    <property type="molecule type" value="Genomic_DNA"/>
</dbReference>
<evidence type="ECO:0000256" key="4">
    <source>
        <dbReference type="ARBA" id="ARBA00021546"/>
    </source>
</evidence>
<dbReference type="NCBIfam" id="NF033480">
    <property type="entry name" value="bifunc_MprF"/>
    <property type="match status" value="1"/>
</dbReference>
<evidence type="ECO:0000256" key="11">
    <source>
        <dbReference type="ARBA" id="ARBA00023251"/>
    </source>
</evidence>
<dbReference type="GO" id="GO:0055091">
    <property type="term" value="P:phospholipid homeostasis"/>
    <property type="evidence" value="ECO:0007669"/>
    <property type="project" value="TreeGrafter"/>
</dbReference>
<proteinExistence type="inferred from homology"/>
<dbReference type="STRING" id="1475481.GCA_000953855_01472"/>
<feature type="transmembrane region" description="Helical" evidence="14">
    <location>
        <begin position="353"/>
        <end position="374"/>
    </location>
</feature>
<keyword evidence="7 14" id="KW-0812">Transmembrane</keyword>
<dbReference type="InterPro" id="IPR024320">
    <property type="entry name" value="LPG_synthase_C"/>
</dbReference>
<keyword evidence="10 14" id="KW-0472">Membrane</keyword>
<dbReference type="InterPro" id="IPR016181">
    <property type="entry name" value="Acyl_CoA_acyltransferase"/>
</dbReference>
<evidence type="ECO:0000256" key="12">
    <source>
        <dbReference type="ARBA" id="ARBA00031899"/>
    </source>
</evidence>
<reference evidence="16" key="1">
    <citation type="submission" date="2015-03" db="EMBL/GenBank/DDBJ databases">
        <title>Draft genome sequence of Mizugakiibacter sediminis skMP5.</title>
        <authorList>
            <person name="Watanabe T."/>
            <person name="Kojima H."/>
            <person name="Fukui M."/>
        </authorList>
    </citation>
    <scope>NUCLEOTIDE SEQUENCE</scope>
    <source>
        <strain evidence="16">SkMP5</strain>
    </source>
</reference>
<evidence type="ECO:0000256" key="8">
    <source>
        <dbReference type="ARBA" id="ARBA00022989"/>
    </source>
</evidence>
<dbReference type="OrthoDB" id="145485at2"/>
<evidence type="ECO:0000313" key="17">
    <source>
        <dbReference type="EMBL" id="GAP66145.1"/>
    </source>
</evidence>
<evidence type="ECO:0000259" key="15">
    <source>
        <dbReference type="Pfam" id="PF09924"/>
    </source>
</evidence>
<dbReference type="GO" id="GO:0050071">
    <property type="term" value="F:phosphatidylglycerol lysyltransferase activity"/>
    <property type="evidence" value="ECO:0007669"/>
    <property type="project" value="UniProtKB-EC"/>
</dbReference>
<evidence type="ECO:0000256" key="14">
    <source>
        <dbReference type="SAM" id="Phobius"/>
    </source>
</evidence>
<dbReference type="InterPro" id="IPR022791">
    <property type="entry name" value="L-PG_synthase/AglD"/>
</dbReference>
<dbReference type="PANTHER" id="PTHR34697">
    <property type="entry name" value="PHOSPHATIDYLGLYCEROL LYSYLTRANSFERASE"/>
    <property type="match status" value="1"/>
</dbReference>
<evidence type="ECO:0000256" key="9">
    <source>
        <dbReference type="ARBA" id="ARBA00023098"/>
    </source>
</evidence>
<evidence type="ECO:0000256" key="10">
    <source>
        <dbReference type="ARBA" id="ARBA00023136"/>
    </source>
</evidence>
<organism evidence="17">
    <name type="scientific">Mizugakiibacter sediminis</name>
    <dbReference type="NCBI Taxonomy" id="1475481"/>
    <lineage>
        <taxon>Bacteria</taxon>
        <taxon>Pseudomonadati</taxon>
        <taxon>Pseudomonadota</taxon>
        <taxon>Gammaproteobacteria</taxon>
        <taxon>Lysobacterales</taxon>
        <taxon>Rhodanobacteraceae</taxon>
        <taxon>Mizugakiibacter</taxon>
    </lineage>
</organism>
<dbReference type="InterPro" id="IPR051211">
    <property type="entry name" value="PG_lysyltransferase"/>
</dbReference>
<dbReference type="Proteomes" id="UP000253740">
    <property type="component" value="Unassembled WGS sequence"/>
</dbReference>